<protein>
    <submittedName>
        <fullName evidence="2">Uncharacterized protein</fullName>
    </submittedName>
</protein>
<dbReference type="KEGG" id="dfa:DFA_10140"/>
<dbReference type="STRING" id="1054147.F4Q9D7"/>
<feature type="region of interest" description="Disordered" evidence="1">
    <location>
        <begin position="256"/>
        <end position="282"/>
    </location>
</feature>
<dbReference type="GeneID" id="14867299"/>
<gene>
    <name evidence="2" type="ORF">DFA_10140</name>
</gene>
<evidence type="ECO:0000313" key="3">
    <source>
        <dbReference type="Proteomes" id="UP000007797"/>
    </source>
</evidence>
<dbReference type="Pfam" id="PF10199">
    <property type="entry name" value="Adaptin_binding"/>
    <property type="match status" value="1"/>
</dbReference>
<dbReference type="EMBL" id="GL883026">
    <property type="protein sequence ID" value="EGG15306.1"/>
    <property type="molecule type" value="Genomic_DNA"/>
</dbReference>
<proteinExistence type="predicted"/>
<feature type="compositionally biased region" description="Low complexity" evidence="1">
    <location>
        <begin position="222"/>
        <end position="239"/>
    </location>
</feature>
<dbReference type="Proteomes" id="UP000007797">
    <property type="component" value="Unassembled WGS sequence"/>
</dbReference>
<dbReference type="OMA" id="WCIENAI"/>
<evidence type="ECO:0000256" key="1">
    <source>
        <dbReference type="SAM" id="MobiDB-lite"/>
    </source>
</evidence>
<dbReference type="Gene3D" id="3.40.50.11960">
    <property type="match status" value="1"/>
</dbReference>
<name>F4Q9D7_CACFS</name>
<reference evidence="3" key="1">
    <citation type="journal article" date="2011" name="Genome Res.">
        <title>Phylogeny-wide analysis of social amoeba genomes highlights ancient origins for complex intercellular communication.</title>
        <authorList>
            <person name="Heidel A.J."/>
            <person name="Lawal H.M."/>
            <person name="Felder M."/>
            <person name="Schilde C."/>
            <person name="Helps N.R."/>
            <person name="Tunggal B."/>
            <person name="Rivero F."/>
            <person name="John U."/>
            <person name="Schleicher M."/>
            <person name="Eichinger L."/>
            <person name="Platzer M."/>
            <person name="Noegel A.A."/>
            <person name="Schaap P."/>
            <person name="Gloeckner G."/>
        </authorList>
    </citation>
    <scope>NUCLEOTIDE SEQUENCE [LARGE SCALE GENOMIC DNA]</scope>
    <source>
        <strain evidence="3">SH3</strain>
    </source>
</reference>
<dbReference type="PANTHER" id="PTHR14659:SF1">
    <property type="entry name" value="ALPHA- AND GAMMA-ADAPTIN-BINDING PROTEIN P34"/>
    <property type="match status" value="1"/>
</dbReference>
<dbReference type="InterPro" id="IPR019341">
    <property type="entry name" value="Alpha/Gamma-adaptin-bd_p34"/>
</dbReference>
<dbReference type="AlphaFoldDB" id="F4Q9D7"/>
<keyword evidence="3" id="KW-1185">Reference proteome</keyword>
<accession>F4Q9D7</accession>
<evidence type="ECO:0000313" key="2">
    <source>
        <dbReference type="EMBL" id="EGG15306.1"/>
    </source>
</evidence>
<organism evidence="2 3">
    <name type="scientific">Cavenderia fasciculata</name>
    <name type="common">Slime mold</name>
    <name type="synonym">Dictyostelium fasciculatum</name>
    <dbReference type="NCBI Taxonomy" id="261658"/>
    <lineage>
        <taxon>Eukaryota</taxon>
        <taxon>Amoebozoa</taxon>
        <taxon>Evosea</taxon>
        <taxon>Eumycetozoa</taxon>
        <taxon>Dictyostelia</taxon>
        <taxon>Acytosteliales</taxon>
        <taxon>Cavenderiaceae</taxon>
        <taxon>Cavenderia</taxon>
    </lineage>
</organism>
<feature type="compositionally biased region" description="Polar residues" evidence="1">
    <location>
        <begin position="200"/>
        <end position="210"/>
    </location>
</feature>
<sequence length="339" mass="38140">MSQVNDVSIVSSDNHINTFLNGIQLSKINMIYKQCLKCKEDNLYEIDNKYYNCKIQFKPVHLATNVDKNAKEKSGIAADATSYFAGELVVLVFDQSNEKSFNSIKSYHSKLVGESDGNESIVLVDVNNGKEISTGGSSVDITVIEEWCIENAIELIILEEEKHKKYDQQKGDTDDDQRIKYGVERIKELLETTMWSNMDYKTSNRPTAAASNDLSDDDEDNQQQQKSSSSLSNGDGSNKQQMDLITESLKRVEIYFDEGNKPPTKKTTTGSGGVESTEDEEVAEEFDQVALFEKTFSQLQDIRQQMQTMNDQDRRDMAAKIALMFASKLDGGNDDDDDL</sequence>
<dbReference type="RefSeq" id="XP_004352026.1">
    <property type="nucleotide sequence ID" value="XM_004351974.1"/>
</dbReference>
<dbReference type="OrthoDB" id="1741717at2759"/>
<dbReference type="PANTHER" id="PTHR14659">
    <property type="entry name" value="ALPHA- AND GAMMA-ADAPTIN-BINDING PROTEIN P34"/>
    <property type="match status" value="1"/>
</dbReference>
<feature type="region of interest" description="Disordered" evidence="1">
    <location>
        <begin position="200"/>
        <end position="239"/>
    </location>
</feature>